<evidence type="ECO:0000313" key="3">
    <source>
        <dbReference type="Proteomes" id="UP000276254"/>
    </source>
</evidence>
<dbReference type="RefSeq" id="WP_121154145.1">
    <property type="nucleotide sequence ID" value="NZ_CP032829.1"/>
</dbReference>
<evidence type="ECO:0000256" key="1">
    <source>
        <dbReference type="SAM" id="Coils"/>
    </source>
</evidence>
<protein>
    <submittedName>
        <fullName evidence="2">Uncharacterized protein</fullName>
    </submittedName>
</protein>
<reference evidence="2 3" key="1">
    <citation type="submission" date="2018-09" db="EMBL/GenBank/DDBJ databases">
        <title>Sphingomonas peninsula sp. nov., isolated from fildes peninsula, Antarctic soil.</title>
        <authorList>
            <person name="Yingchao G."/>
        </authorList>
    </citation>
    <scope>NUCLEOTIDE SEQUENCE [LARGE SCALE GENOMIC DNA]</scope>
    <source>
        <strain evidence="2 3">YZ-8</strain>
    </source>
</reference>
<dbReference type="Proteomes" id="UP000276254">
    <property type="component" value="Chromosome"/>
</dbReference>
<keyword evidence="1" id="KW-0175">Coiled coil</keyword>
<keyword evidence="3" id="KW-1185">Reference proteome</keyword>
<feature type="coiled-coil region" evidence="1">
    <location>
        <begin position="29"/>
        <end position="56"/>
    </location>
</feature>
<dbReference type="EMBL" id="CP032829">
    <property type="protein sequence ID" value="AYJ87145.1"/>
    <property type="molecule type" value="Genomic_DNA"/>
</dbReference>
<evidence type="ECO:0000313" key="2">
    <source>
        <dbReference type="EMBL" id="AYJ87145.1"/>
    </source>
</evidence>
<dbReference type="AlphaFoldDB" id="A0A494TPW4"/>
<dbReference type="KEGG" id="spha:D3Y57_15935"/>
<sequence length="184" mass="19596">MIGQRFRSLGWVAGVATAATCLYLVSLQVAAERGKLEAVEHQIASAQRDMRQLQTELGTRASLRQLEKWNGDVLALSAPKAQQFLHSEAQLASLGSGAIDDGTPNAPPAVMNASFESASVPTTPVAAPAPKSTAEPARARAGFQRAIFVKPALSPRTQRVAMLDAKILGDIDRSAAAEERRKRP</sequence>
<name>A0A494TPW4_SPHPE</name>
<proteinExistence type="predicted"/>
<gene>
    <name evidence="2" type="ORF">D3Y57_15935</name>
</gene>
<organism evidence="2 3">
    <name type="scientific">Sphingomonas paeninsulae</name>
    <dbReference type="NCBI Taxonomy" id="2319844"/>
    <lineage>
        <taxon>Bacteria</taxon>
        <taxon>Pseudomonadati</taxon>
        <taxon>Pseudomonadota</taxon>
        <taxon>Alphaproteobacteria</taxon>
        <taxon>Sphingomonadales</taxon>
        <taxon>Sphingomonadaceae</taxon>
        <taxon>Sphingomonas</taxon>
    </lineage>
</organism>
<accession>A0A494TPW4</accession>
<dbReference type="OrthoDB" id="7391128at2"/>